<feature type="binding site" evidence="7">
    <location>
        <position position="131"/>
    </location>
    <ligand>
        <name>[2Fe-2S] cluster</name>
        <dbReference type="ChEBI" id="CHEBI:190135"/>
    </ligand>
</feature>
<dbReference type="InterPro" id="IPR028431">
    <property type="entry name" value="NADP_DH_HndA-like"/>
</dbReference>
<evidence type="ECO:0000256" key="3">
    <source>
        <dbReference type="ARBA" id="ARBA00022723"/>
    </source>
</evidence>
<evidence type="ECO:0000256" key="1">
    <source>
        <dbReference type="ARBA" id="ARBA00010643"/>
    </source>
</evidence>
<dbReference type="InterPro" id="IPR002023">
    <property type="entry name" value="NuoE-like"/>
</dbReference>
<dbReference type="GO" id="GO:0016491">
    <property type="term" value="F:oxidoreductase activity"/>
    <property type="evidence" value="ECO:0007669"/>
    <property type="project" value="InterPro"/>
</dbReference>
<dbReference type="GO" id="GO:0051537">
    <property type="term" value="F:2 iron, 2 sulfur cluster binding"/>
    <property type="evidence" value="ECO:0007669"/>
    <property type="project" value="UniProtKB-KW"/>
</dbReference>
<dbReference type="Proteomes" id="UP000324646">
    <property type="component" value="Chromosome"/>
</dbReference>
<dbReference type="RefSeq" id="WP_148809982.1">
    <property type="nucleotide sequence ID" value="NZ_CP042243.1"/>
</dbReference>
<dbReference type="Pfam" id="PF01257">
    <property type="entry name" value="2Fe-2S_thioredx"/>
    <property type="match status" value="1"/>
</dbReference>
<dbReference type="KEGG" id="crs:FQB35_11210"/>
<evidence type="ECO:0000256" key="7">
    <source>
        <dbReference type="PIRSR" id="PIRSR000216-1"/>
    </source>
</evidence>
<dbReference type="SUPFAM" id="SSF52833">
    <property type="entry name" value="Thioredoxin-like"/>
    <property type="match status" value="1"/>
</dbReference>
<protein>
    <submittedName>
        <fullName evidence="8">NAD(P)H-dependent oxidoreductase subunit E</fullName>
    </submittedName>
</protein>
<dbReference type="Gene3D" id="1.10.10.1590">
    <property type="entry name" value="NADH-quinone oxidoreductase subunit E"/>
    <property type="match status" value="1"/>
</dbReference>
<comment type="cofactor">
    <cofactor evidence="7">
        <name>[2Fe-2S] cluster</name>
        <dbReference type="ChEBI" id="CHEBI:190135"/>
    </cofactor>
    <text evidence="7">Binds 1 [2Fe-2S] cluster.</text>
</comment>
<comment type="similarity">
    <text evidence="1">Belongs to the complex I 24 kDa subunit family.</text>
</comment>
<feature type="binding site" evidence="7">
    <location>
        <position position="91"/>
    </location>
    <ligand>
        <name>[2Fe-2S] cluster</name>
        <dbReference type="ChEBI" id="CHEBI:190135"/>
    </ligand>
</feature>
<dbReference type="PANTHER" id="PTHR43342">
    <property type="entry name" value="NADH-QUINONE OXIDOREDUCTASE, E SUBUNIT"/>
    <property type="match status" value="1"/>
</dbReference>
<dbReference type="InterPro" id="IPR042128">
    <property type="entry name" value="NuoE_dom"/>
</dbReference>
<evidence type="ECO:0000256" key="4">
    <source>
        <dbReference type="ARBA" id="ARBA00023004"/>
    </source>
</evidence>
<name>A0A5C0SGG9_CRATE</name>
<reference evidence="8 9" key="1">
    <citation type="submission" date="2019-07" db="EMBL/GenBank/DDBJ databases">
        <title>Complete genome of Crassaminicella thermophila SY095.</title>
        <authorList>
            <person name="Li X."/>
        </authorList>
    </citation>
    <scope>NUCLEOTIDE SEQUENCE [LARGE SCALE GENOMIC DNA]</scope>
    <source>
        <strain evidence="8 9">SY095</strain>
    </source>
</reference>
<dbReference type="InterPro" id="IPR036249">
    <property type="entry name" value="Thioredoxin-like_sf"/>
</dbReference>
<dbReference type="PIRSF" id="PIRSF000216">
    <property type="entry name" value="NADH_DH_24kDa"/>
    <property type="match status" value="1"/>
</dbReference>
<comment type="cofactor">
    <cofactor evidence="6">
        <name>[2Fe-2S] cluster</name>
        <dbReference type="ChEBI" id="CHEBI:190135"/>
    </cofactor>
</comment>
<dbReference type="InterPro" id="IPR041921">
    <property type="entry name" value="NuoE_N"/>
</dbReference>
<dbReference type="GO" id="GO:0046872">
    <property type="term" value="F:metal ion binding"/>
    <property type="evidence" value="ECO:0007669"/>
    <property type="project" value="UniProtKB-KW"/>
</dbReference>
<keyword evidence="2 7" id="KW-0001">2Fe-2S</keyword>
<evidence type="ECO:0000313" key="9">
    <source>
        <dbReference type="Proteomes" id="UP000324646"/>
    </source>
</evidence>
<dbReference type="EMBL" id="CP042243">
    <property type="protein sequence ID" value="QEK12846.1"/>
    <property type="molecule type" value="Genomic_DNA"/>
</dbReference>
<dbReference type="OrthoDB" id="9807941at2"/>
<evidence type="ECO:0000256" key="2">
    <source>
        <dbReference type="ARBA" id="ARBA00022714"/>
    </source>
</evidence>
<keyword evidence="9" id="KW-1185">Reference proteome</keyword>
<dbReference type="Gene3D" id="3.40.30.10">
    <property type="entry name" value="Glutaredoxin"/>
    <property type="match status" value="1"/>
</dbReference>
<feature type="binding site" evidence="7">
    <location>
        <position position="86"/>
    </location>
    <ligand>
        <name>[2Fe-2S] cluster</name>
        <dbReference type="ChEBI" id="CHEBI:190135"/>
    </ligand>
</feature>
<evidence type="ECO:0000256" key="6">
    <source>
        <dbReference type="ARBA" id="ARBA00034078"/>
    </source>
</evidence>
<accession>A0A5C0SGG9</accession>
<dbReference type="CDD" id="cd03064">
    <property type="entry name" value="TRX_Fd_NuoE"/>
    <property type="match status" value="1"/>
</dbReference>
<proteinExistence type="inferred from homology"/>
<gene>
    <name evidence="8" type="ORF">FQB35_11210</name>
</gene>
<dbReference type="PANTHER" id="PTHR43342:SF1">
    <property type="entry name" value="BIFURCATING [FEFE] HYDROGENASE GAMMA SUBUNIT"/>
    <property type="match status" value="1"/>
</dbReference>
<keyword evidence="3 7" id="KW-0479">Metal-binding</keyword>
<evidence type="ECO:0000313" key="8">
    <source>
        <dbReference type="EMBL" id="QEK12846.1"/>
    </source>
</evidence>
<dbReference type="AlphaFoldDB" id="A0A5C0SGG9"/>
<keyword evidence="4 7" id="KW-0408">Iron</keyword>
<evidence type="ECO:0000256" key="5">
    <source>
        <dbReference type="ARBA" id="ARBA00023014"/>
    </source>
</evidence>
<organism evidence="8 9">
    <name type="scientific">Crassaminicella thermophila</name>
    <dbReference type="NCBI Taxonomy" id="2599308"/>
    <lineage>
        <taxon>Bacteria</taxon>
        <taxon>Bacillati</taxon>
        <taxon>Bacillota</taxon>
        <taxon>Clostridia</taxon>
        <taxon>Eubacteriales</taxon>
        <taxon>Clostridiaceae</taxon>
        <taxon>Crassaminicella</taxon>
    </lineage>
</organism>
<feature type="binding site" evidence="7">
    <location>
        <position position="127"/>
    </location>
    <ligand>
        <name>[2Fe-2S] cluster</name>
        <dbReference type="ChEBI" id="CHEBI:190135"/>
    </ligand>
</feature>
<sequence>MKNVTLNKALFLKINEIIKKYESDKHNLLAILLETQDLIPKHYIPIEAAAFIGDKLNIPISRVYDVISFYSALNDKPKAQHVIKLCKSTTCRVNRYQTVRDVLEKELGIKMGQTTPDGKFALEYSACFGACDISPAFRIDTEVYGNLTEKKIKEIINKYKEV</sequence>
<keyword evidence="5 7" id="KW-0411">Iron-sulfur</keyword>